<dbReference type="InterPro" id="IPR029044">
    <property type="entry name" value="Nucleotide-diphossugar_trans"/>
</dbReference>
<dbReference type="PATRIC" id="fig|1409788.3.peg.4768"/>
<keyword evidence="2" id="KW-1185">Reference proteome</keyword>
<sequence length="403" mass="46110">MNFASRYISRNINYPTFVSTPPAKNLGLQVVIPCYDEPDILQAIQSLGACQPPVQAVEVLVVVNQSELSSPEVERQNAQTIQALEDWSAKNQQVFFKLHVAAPPPFRKKHAGAGLARKTGMDEAVRRFAVLDKSDGVLISLDADTTVDSNYFVEIEKHFRLSEKEVGATIRFRHRLDELTDEAHRQGMQLYESYLHYYKQAMAFTGFPQAIYTVGSAFAVRVDAYVKQGGMNRRQAGEDFYFLHKLAQLGPVGEINQTCVYPSARISQRVPFGTGPVLKKWMEGDQSLKLTYHFKAFQHLKQLFDRLPEIYQSSDSELAALLRELPLPLTTFLESDDFETALQEIRSNAARQESFQKRFYAYFNAFKILKFLNYAHPDFYPWQDLEEAFRQVKDLGQLHTNKQ</sequence>
<evidence type="ECO:0000313" key="1">
    <source>
        <dbReference type="EMBL" id="KOH42494.1"/>
    </source>
</evidence>
<dbReference type="AlphaFoldDB" id="A0A0L8V264"/>
<dbReference type="RefSeq" id="WP_053189030.1">
    <property type="nucleotide sequence ID" value="NZ_LGIA01000225.1"/>
</dbReference>
<name>A0A0L8V264_9BACT</name>
<reference evidence="2" key="1">
    <citation type="submission" date="2015-07" db="EMBL/GenBank/DDBJ databases">
        <title>Genome sequencing of Sunxiuqinia dokdonensis strain SK.</title>
        <authorList>
            <person name="Ahn S."/>
            <person name="Kim B.-C."/>
        </authorList>
    </citation>
    <scope>NUCLEOTIDE SEQUENCE [LARGE SCALE GENOMIC DNA]</scope>
    <source>
        <strain evidence="2">SK</strain>
    </source>
</reference>
<dbReference type="Proteomes" id="UP000036958">
    <property type="component" value="Unassembled WGS sequence"/>
</dbReference>
<dbReference type="STRING" id="1409788.NC99_46610"/>
<proteinExistence type="predicted"/>
<accession>A0A0L8V264</accession>
<comment type="caution">
    <text evidence="1">The sequence shown here is derived from an EMBL/GenBank/DDBJ whole genome shotgun (WGS) entry which is preliminary data.</text>
</comment>
<protein>
    <recommendedName>
        <fullName evidence="3">Glycosyltransferase 2-like domain-containing protein</fullName>
    </recommendedName>
</protein>
<dbReference type="Gene3D" id="3.90.550.10">
    <property type="entry name" value="Spore Coat Polysaccharide Biosynthesis Protein SpsA, Chain A"/>
    <property type="match status" value="1"/>
</dbReference>
<dbReference type="EMBL" id="LGIA01000225">
    <property type="protein sequence ID" value="KOH42494.1"/>
    <property type="molecule type" value="Genomic_DNA"/>
</dbReference>
<organism evidence="1 2">
    <name type="scientific">Sunxiuqinia dokdonensis</name>
    <dbReference type="NCBI Taxonomy" id="1409788"/>
    <lineage>
        <taxon>Bacteria</taxon>
        <taxon>Pseudomonadati</taxon>
        <taxon>Bacteroidota</taxon>
        <taxon>Bacteroidia</taxon>
        <taxon>Marinilabiliales</taxon>
        <taxon>Prolixibacteraceae</taxon>
        <taxon>Sunxiuqinia</taxon>
    </lineage>
</organism>
<dbReference type="OrthoDB" id="5391853at2"/>
<dbReference type="SUPFAM" id="SSF53448">
    <property type="entry name" value="Nucleotide-diphospho-sugar transferases"/>
    <property type="match status" value="1"/>
</dbReference>
<evidence type="ECO:0008006" key="3">
    <source>
        <dbReference type="Google" id="ProtNLM"/>
    </source>
</evidence>
<evidence type="ECO:0000313" key="2">
    <source>
        <dbReference type="Proteomes" id="UP000036958"/>
    </source>
</evidence>
<gene>
    <name evidence="1" type="ORF">NC99_46610</name>
</gene>